<comment type="caution">
    <text evidence="1">The sequence shown here is derived from an EMBL/GenBank/DDBJ whole genome shotgun (WGS) entry which is preliminary data.</text>
</comment>
<evidence type="ECO:0000313" key="1">
    <source>
        <dbReference type="EMBL" id="KAJ8669218.1"/>
    </source>
</evidence>
<evidence type="ECO:0000313" key="2">
    <source>
        <dbReference type="Proteomes" id="UP001239111"/>
    </source>
</evidence>
<gene>
    <name evidence="1" type="ORF">QAD02_000477</name>
</gene>
<protein>
    <submittedName>
        <fullName evidence="1">Uncharacterized protein</fullName>
    </submittedName>
</protein>
<organism evidence="1 2">
    <name type="scientific">Eretmocerus hayati</name>
    <dbReference type="NCBI Taxonomy" id="131215"/>
    <lineage>
        <taxon>Eukaryota</taxon>
        <taxon>Metazoa</taxon>
        <taxon>Ecdysozoa</taxon>
        <taxon>Arthropoda</taxon>
        <taxon>Hexapoda</taxon>
        <taxon>Insecta</taxon>
        <taxon>Pterygota</taxon>
        <taxon>Neoptera</taxon>
        <taxon>Endopterygota</taxon>
        <taxon>Hymenoptera</taxon>
        <taxon>Apocrita</taxon>
        <taxon>Proctotrupomorpha</taxon>
        <taxon>Chalcidoidea</taxon>
        <taxon>Aphelinidae</taxon>
        <taxon>Aphelininae</taxon>
        <taxon>Eretmocerus</taxon>
    </lineage>
</organism>
<dbReference type="Proteomes" id="UP001239111">
    <property type="component" value="Chromosome 3"/>
</dbReference>
<sequence>MNQRQRREANLAAILAQELDQIDMNAVQAMLGQQPPDAIPRDAHQLGPHRQLGMRDGPDPLPRPLRPQEEIRMAANVQVQEELPWQGAPVFAAGYQLQPRAQLGIRGVPDPLPQLLEPQREIPMAAKGQGHDELPRQVAPVYAAAHQLQPRAQFGIRDEPDHLPRALRPQEISVAADMAGQVEEAARNADEQIVNPDEDNRAPRIQRRNAVREANNANAHMEIDAAGIDMNAAGERVVEQDHEAAQDPRQPQQDPGQPQQGPGQPQQDPGQPQQGPGQPQQDPVQLPDPVIPVVDLERSDDANEPMEIMADPGWVVPYEDVDVNVGNVLHEDSNNDVIPDRLIVAAPANAGKVVRRVPPRDVANRGRIGGYGFRKF</sequence>
<accession>A0ACC2NDK1</accession>
<proteinExistence type="predicted"/>
<dbReference type="EMBL" id="CM056743">
    <property type="protein sequence ID" value="KAJ8669218.1"/>
    <property type="molecule type" value="Genomic_DNA"/>
</dbReference>
<keyword evidence="2" id="KW-1185">Reference proteome</keyword>
<name>A0ACC2NDK1_9HYME</name>
<reference evidence="1" key="1">
    <citation type="submission" date="2023-04" db="EMBL/GenBank/DDBJ databases">
        <title>A chromosome-level genome assembly of the parasitoid wasp Eretmocerus hayati.</title>
        <authorList>
            <person name="Zhong Y."/>
            <person name="Liu S."/>
            <person name="Liu Y."/>
        </authorList>
    </citation>
    <scope>NUCLEOTIDE SEQUENCE</scope>
    <source>
        <strain evidence="1">ZJU_SS_LIU_2023</strain>
    </source>
</reference>